<dbReference type="PROSITE" id="PS00182">
    <property type="entry name" value="GLNA_ADENYLATION"/>
    <property type="match status" value="1"/>
</dbReference>
<dbReference type="EMBL" id="MSCH01000003">
    <property type="protein sequence ID" value="PQJ53171.1"/>
    <property type="molecule type" value="Genomic_DNA"/>
</dbReference>
<evidence type="ECO:0000313" key="16">
    <source>
        <dbReference type="Proteomes" id="UP000239007"/>
    </source>
</evidence>
<dbReference type="GO" id="GO:0016020">
    <property type="term" value="C:membrane"/>
    <property type="evidence" value="ECO:0007669"/>
    <property type="project" value="TreeGrafter"/>
</dbReference>
<dbReference type="GO" id="GO:0046872">
    <property type="term" value="F:metal ion binding"/>
    <property type="evidence" value="ECO:0007669"/>
    <property type="project" value="UniProtKB-KW"/>
</dbReference>
<comment type="subunit">
    <text evidence="11">Oligomer of 12 subunits arranged in the form of two hexagons.</text>
</comment>
<keyword evidence="8" id="KW-0597">Phosphoprotein</keyword>
<dbReference type="InterPro" id="IPR036651">
    <property type="entry name" value="Gln_synt_N_sf"/>
</dbReference>
<dbReference type="OrthoDB" id="9807095at2"/>
<comment type="caution">
    <text evidence="15">The sequence shown here is derived from an EMBL/GenBank/DDBJ whole genome shotgun (WGS) entry which is preliminary data.</text>
</comment>
<dbReference type="GO" id="GO:0005737">
    <property type="term" value="C:cytoplasm"/>
    <property type="evidence" value="ECO:0007669"/>
    <property type="project" value="UniProtKB-SubCell"/>
</dbReference>
<dbReference type="Pfam" id="PF00120">
    <property type="entry name" value="Gln-synt_C"/>
    <property type="match status" value="1"/>
</dbReference>
<feature type="domain" description="GS catalytic" evidence="14">
    <location>
        <begin position="104"/>
        <end position="468"/>
    </location>
</feature>
<dbReference type="NCBIfam" id="NF007006">
    <property type="entry name" value="PRK09469.1"/>
    <property type="match status" value="1"/>
</dbReference>
<reference evidence="15 16" key="1">
    <citation type="submission" date="2016-12" db="EMBL/GenBank/DDBJ databases">
        <title>Diversity of luminous bacteria.</title>
        <authorList>
            <person name="Yoshizawa S."/>
            <person name="Kogure K."/>
        </authorList>
    </citation>
    <scope>NUCLEOTIDE SEQUENCE [LARGE SCALE GENOMIC DNA]</scope>
    <source>
        <strain evidence="15 16">SA4-48</strain>
    </source>
</reference>
<evidence type="ECO:0000256" key="5">
    <source>
        <dbReference type="PIRSR" id="PIRSR604809-1"/>
    </source>
</evidence>
<keyword evidence="16" id="KW-1185">Reference proteome</keyword>
<dbReference type="Pfam" id="PF03951">
    <property type="entry name" value="Gln-synt_N"/>
    <property type="match status" value="1"/>
</dbReference>
<dbReference type="GO" id="GO:0006542">
    <property type="term" value="P:glutamine biosynthetic process"/>
    <property type="evidence" value="ECO:0007669"/>
    <property type="project" value="InterPro"/>
</dbReference>
<keyword evidence="6 12" id="KW-0067">ATP-binding</keyword>
<evidence type="ECO:0000256" key="7">
    <source>
        <dbReference type="PIRSR" id="PIRSR604809-3"/>
    </source>
</evidence>
<feature type="binding site" evidence="6">
    <location>
        <position position="339"/>
    </location>
    <ligand>
        <name>ATP</name>
        <dbReference type="ChEBI" id="CHEBI:30616"/>
    </ligand>
</feature>
<evidence type="ECO:0000256" key="8">
    <source>
        <dbReference type="PIRSR" id="PIRSR604809-50"/>
    </source>
</evidence>
<dbReference type="InterPro" id="IPR001637">
    <property type="entry name" value="Gln_synth_I_adenylation_site"/>
</dbReference>
<evidence type="ECO:0000256" key="11">
    <source>
        <dbReference type="RuleBase" id="RU000387"/>
    </source>
</evidence>
<evidence type="ECO:0000256" key="6">
    <source>
        <dbReference type="PIRSR" id="PIRSR604809-2"/>
    </source>
</evidence>
<gene>
    <name evidence="15" type="ORF">BTO11_05490</name>
</gene>
<dbReference type="Gene3D" id="3.10.20.70">
    <property type="entry name" value="Glutamine synthetase, N-terminal domain"/>
    <property type="match status" value="1"/>
</dbReference>
<dbReference type="Proteomes" id="UP000239007">
    <property type="component" value="Unassembled WGS sequence"/>
</dbReference>
<evidence type="ECO:0000256" key="2">
    <source>
        <dbReference type="ARBA" id="ARBA00012937"/>
    </source>
</evidence>
<dbReference type="SUPFAM" id="SSF55931">
    <property type="entry name" value="Glutamine synthetase/guanido kinase"/>
    <property type="match status" value="1"/>
</dbReference>
<dbReference type="GO" id="GO:0005524">
    <property type="term" value="F:ATP binding"/>
    <property type="evidence" value="ECO:0007669"/>
    <property type="project" value="UniProtKB-KW"/>
</dbReference>
<feature type="binding site" evidence="7">
    <location>
        <position position="129"/>
    </location>
    <ligand>
        <name>Mg(2+)</name>
        <dbReference type="ChEBI" id="CHEBI:18420"/>
        <label>1</label>
    </ligand>
</feature>
<dbReference type="PANTHER" id="PTHR43407">
    <property type="entry name" value="GLUTAMINE SYNTHETASE"/>
    <property type="match status" value="1"/>
</dbReference>
<dbReference type="PROSITE" id="PS51986">
    <property type="entry name" value="GS_BETA_GRASP"/>
    <property type="match status" value="1"/>
</dbReference>
<evidence type="ECO:0000256" key="10">
    <source>
        <dbReference type="RuleBase" id="RU000384"/>
    </source>
</evidence>
<comment type="cofactor">
    <cofactor evidence="7">
        <name>Mg(2+)</name>
        <dbReference type="ChEBI" id="CHEBI:18420"/>
    </cofactor>
    <text evidence="7">Binds 2 Mg(2+) ions per subunit.</text>
</comment>
<evidence type="ECO:0000256" key="9">
    <source>
        <dbReference type="PROSITE-ProRule" id="PRU01330"/>
    </source>
</evidence>
<feature type="binding site" evidence="5">
    <location>
        <begin position="264"/>
        <end position="265"/>
    </location>
    <ligand>
        <name>L-glutamate</name>
        <dbReference type="ChEBI" id="CHEBI:29985"/>
    </ligand>
</feature>
<keyword evidence="12 15" id="KW-0436">Ligase</keyword>
<comment type="catalytic activity">
    <reaction evidence="4 12">
        <text>L-glutamate + NH4(+) + ATP = L-glutamine + ADP + phosphate + H(+)</text>
        <dbReference type="Rhea" id="RHEA:16169"/>
        <dbReference type="ChEBI" id="CHEBI:15378"/>
        <dbReference type="ChEBI" id="CHEBI:28938"/>
        <dbReference type="ChEBI" id="CHEBI:29985"/>
        <dbReference type="ChEBI" id="CHEBI:30616"/>
        <dbReference type="ChEBI" id="CHEBI:43474"/>
        <dbReference type="ChEBI" id="CHEBI:58359"/>
        <dbReference type="ChEBI" id="CHEBI:456216"/>
        <dbReference type="EC" id="6.3.1.2"/>
    </reaction>
</comment>
<feature type="binding site" evidence="7">
    <location>
        <position position="220"/>
    </location>
    <ligand>
        <name>Mg(2+)</name>
        <dbReference type="ChEBI" id="CHEBI:18420"/>
        <label>1</label>
    </ligand>
</feature>
<dbReference type="InterPro" id="IPR027302">
    <property type="entry name" value="Gln_synth_N_conserv_site"/>
</dbReference>
<dbReference type="InterPro" id="IPR027303">
    <property type="entry name" value="Gln_synth_gly_rich_site"/>
</dbReference>
<feature type="modified residue" description="O-AMP-tyrosine" evidence="8">
    <location>
        <position position="397"/>
    </location>
</feature>
<dbReference type="GO" id="GO:0019740">
    <property type="term" value="P:nitrogen utilization"/>
    <property type="evidence" value="ECO:0007669"/>
    <property type="project" value="TreeGrafter"/>
</dbReference>
<evidence type="ECO:0000259" key="13">
    <source>
        <dbReference type="PROSITE" id="PS51986"/>
    </source>
</evidence>
<dbReference type="PROSITE" id="PS51987">
    <property type="entry name" value="GS_CATALYTIC"/>
    <property type="match status" value="1"/>
</dbReference>
<dbReference type="InterPro" id="IPR004809">
    <property type="entry name" value="Gln_synth_I"/>
</dbReference>
<feature type="binding site" evidence="5">
    <location>
        <position position="359"/>
    </location>
    <ligand>
        <name>L-glutamate</name>
        <dbReference type="ChEBI" id="CHEBI:29985"/>
    </ligand>
</feature>
<dbReference type="SMART" id="SM01230">
    <property type="entry name" value="Gln-synt_C"/>
    <property type="match status" value="1"/>
</dbReference>
<feature type="binding site" evidence="5">
    <location>
        <position position="321"/>
    </location>
    <ligand>
        <name>L-glutamate</name>
        <dbReference type="ChEBI" id="CHEBI:29985"/>
    </ligand>
</feature>
<evidence type="ECO:0000256" key="1">
    <source>
        <dbReference type="ARBA" id="ARBA00009897"/>
    </source>
</evidence>
<feature type="binding site" evidence="6">
    <location>
        <position position="352"/>
    </location>
    <ligand>
        <name>ATP</name>
        <dbReference type="ChEBI" id="CHEBI:30616"/>
    </ligand>
</feature>
<keyword evidence="6 12" id="KW-0547">Nucleotide-binding</keyword>
<keyword evidence="11" id="KW-0963">Cytoplasm</keyword>
<evidence type="ECO:0000256" key="4">
    <source>
        <dbReference type="ARBA" id="ARBA00049436"/>
    </source>
</evidence>
<keyword evidence="7" id="KW-0479">Metal-binding</keyword>
<dbReference type="PROSITE" id="PS00180">
    <property type="entry name" value="GLNA_1"/>
    <property type="match status" value="1"/>
</dbReference>
<dbReference type="InterPro" id="IPR014746">
    <property type="entry name" value="Gln_synth/guanido_kin_cat_dom"/>
</dbReference>
<feature type="binding site" evidence="7">
    <location>
        <position position="212"/>
    </location>
    <ligand>
        <name>Mg(2+)</name>
        <dbReference type="ChEBI" id="CHEBI:18420"/>
        <label>1</label>
    </ligand>
</feature>
<evidence type="ECO:0000256" key="12">
    <source>
        <dbReference type="RuleBase" id="RU004356"/>
    </source>
</evidence>
<feature type="binding site" evidence="5">
    <location>
        <position position="327"/>
    </location>
    <ligand>
        <name>L-glutamate</name>
        <dbReference type="ChEBI" id="CHEBI:29985"/>
    </ligand>
</feature>
<feature type="binding site" evidence="6">
    <location>
        <begin position="271"/>
        <end position="273"/>
    </location>
    <ligand>
        <name>ATP</name>
        <dbReference type="ChEBI" id="CHEBI:30616"/>
    </ligand>
</feature>
<dbReference type="InterPro" id="IPR008146">
    <property type="entry name" value="Gln_synth_cat_dom"/>
</dbReference>
<feature type="binding site" evidence="7">
    <location>
        <position position="269"/>
    </location>
    <ligand>
        <name>Mg(2+)</name>
        <dbReference type="ChEBI" id="CHEBI:18420"/>
        <label>1</label>
    </ligand>
</feature>
<comment type="similarity">
    <text evidence="1 9 10">Belongs to the glutamine synthetase family.</text>
</comment>
<organism evidence="15 16">
    <name type="scientific">Psychrosphaera saromensis</name>
    <dbReference type="NCBI Taxonomy" id="716813"/>
    <lineage>
        <taxon>Bacteria</taxon>
        <taxon>Pseudomonadati</taxon>
        <taxon>Pseudomonadota</taxon>
        <taxon>Gammaproteobacteria</taxon>
        <taxon>Alteromonadales</taxon>
        <taxon>Pseudoalteromonadaceae</taxon>
        <taxon>Psychrosphaera</taxon>
    </lineage>
</organism>
<feature type="binding site" evidence="5">
    <location>
        <position position="339"/>
    </location>
    <ligand>
        <name>L-glutamate</name>
        <dbReference type="ChEBI" id="CHEBI:29985"/>
    </ligand>
</feature>
<dbReference type="PROSITE" id="PS00181">
    <property type="entry name" value="GLNA_ATP"/>
    <property type="match status" value="1"/>
</dbReference>
<protein>
    <recommendedName>
        <fullName evidence="3 12">Glutamine synthetase</fullName>
        <ecNumber evidence="2 12">6.3.1.2</ecNumber>
    </recommendedName>
</protein>
<dbReference type="SUPFAM" id="SSF54368">
    <property type="entry name" value="Glutamine synthetase, N-terminal domain"/>
    <property type="match status" value="1"/>
</dbReference>
<dbReference type="NCBIfam" id="TIGR00653">
    <property type="entry name" value="GlnA"/>
    <property type="match status" value="1"/>
</dbReference>
<feature type="binding site" evidence="7">
    <location>
        <position position="357"/>
    </location>
    <ligand>
        <name>Mg(2+)</name>
        <dbReference type="ChEBI" id="CHEBI:18420"/>
        <label>1</label>
    </ligand>
</feature>
<keyword evidence="7" id="KW-0460">Magnesium</keyword>
<dbReference type="FunFam" id="3.10.20.70:FF:000001">
    <property type="entry name" value="Glutamine synthetase"/>
    <property type="match status" value="1"/>
</dbReference>
<feature type="domain" description="GS beta-grasp" evidence="13">
    <location>
        <begin position="12"/>
        <end position="96"/>
    </location>
</feature>
<sequence length="468" mass="51749">MSQSVLDLIKENEVKFIDLRFTDTKGKEQHVTIPSHQVDEDFFEDGKMFDGSSIAGWKGINESDMVLMPDSESAVLDPFSEETTLNVRCDVLEPGTMQGYERDPRSVAKRAEAYMRAEGFADEVLIGPEPEFFLFDDVKYKSDMSGSMYSVDSVEAAWNSDKDYEGGNMGHRPGVKGGYFPVSPVDSSNDWRSATCLVMEEMGLVVEAHHHEVATAGQNEIACRFNTLVLKADETQIYKYVVHNMAHLYGKTATFMPKPIVGDNGSGMHVHQSLVKNGENLFAGDKYGGLSEMAIYYIGGIIKHAKAINAFTNASTNSYKRLVPGFEAPVMLAYSARNRSASIRIPVVPSPKARRIEVRFPDPTGNPYLAYTAMLMAGLDGIKNKIHPGDAMDKDLYDLPAEEAAQIPQVASSLEEALAALSDDREFLKAGGVFNDDTIDAYIALKSQDVEKLNMTTHPVEFEMYYSV</sequence>
<accession>A0A2S7UV71</accession>
<feature type="binding site" evidence="7">
    <location>
        <position position="131"/>
    </location>
    <ligand>
        <name>Mg(2+)</name>
        <dbReference type="ChEBI" id="CHEBI:18420"/>
        <label>1</label>
    </ligand>
</feature>
<evidence type="ECO:0000313" key="15">
    <source>
        <dbReference type="EMBL" id="PQJ53171.1"/>
    </source>
</evidence>
<comment type="subcellular location">
    <subcellularLocation>
        <location evidence="11">Cytoplasm</location>
    </subcellularLocation>
</comment>
<dbReference type="EC" id="6.3.1.2" evidence="2 12"/>
<dbReference type="Gene3D" id="3.30.590.10">
    <property type="entry name" value="Glutamine synthetase/guanido kinase, catalytic domain"/>
    <property type="match status" value="1"/>
</dbReference>
<evidence type="ECO:0000256" key="3">
    <source>
        <dbReference type="ARBA" id="ARBA00021364"/>
    </source>
</evidence>
<dbReference type="AlphaFoldDB" id="A0A2S7UV71"/>
<feature type="binding site" evidence="6">
    <location>
        <position position="207"/>
    </location>
    <ligand>
        <name>ATP</name>
        <dbReference type="ChEBI" id="CHEBI:30616"/>
    </ligand>
</feature>
<dbReference type="GO" id="GO:0004356">
    <property type="term" value="F:glutamine synthetase activity"/>
    <property type="evidence" value="ECO:0007669"/>
    <property type="project" value="UniProtKB-EC"/>
</dbReference>
<dbReference type="RefSeq" id="WP_105051648.1">
    <property type="nucleotide sequence ID" value="NZ_BMYG01000003.1"/>
</dbReference>
<evidence type="ECO:0000259" key="14">
    <source>
        <dbReference type="PROSITE" id="PS51987"/>
    </source>
</evidence>
<name>A0A2S7UV71_9GAMM</name>
<dbReference type="InterPro" id="IPR008147">
    <property type="entry name" value="Gln_synt_N"/>
</dbReference>
<dbReference type="FunFam" id="3.30.590.10:FF:000001">
    <property type="entry name" value="Glutamine synthetase"/>
    <property type="match status" value="1"/>
</dbReference>
<dbReference type="PANTHER" id="PTHR43407:SF2">
    <property type="entry name" value="GLUTAMINE SYNTHETASE"/>
    <property type="match status" value="1"/>
</dbReference>
<proteinExistence type="inferred from homology"/>